<dbReference type="EMBL" id="JACHFW010000009">
    <property type="protein sequence ID" value="MBB5265184.1"/>
    <property type="molecule type" value="Genomic_DNA"/>
</dbReference>
<dbReference type="InterPro" id="IPR013486">
    <property type="entry name" value="SpoIID/LytB"/>
</dbReference>
<protein>
    <submittedName>
        <fullName evidence="3">Stage II sporulation protein D</fullName>
    </submittedName>
</protein>
<evidence type="ECO:0000313" key="3">
    <source>
        <dbReference type="EMBL" id="MBB5265184.1"/>
    </source>
</evidence>
<reference evidence="3 4" key="1">
    <citation type="submission" date="2020-08" db="EMBL/GenBank/DDBJ databases">
        <title>Genomic Encyclopedia of Type Strains, Phase IV (KMG-IV): sequencing the most valuable type-strain genomes for metagenomic binning, comparative biology and taxonomic classification.</title>
        <authorList>
            <person name="Goeker M."/>
        </authorList>
    </citation>
    <scope>NUCLEOTIDE SEQUENCE [LARGE SCALE GENOMIC DNA]</scope>
    <source>
        <strain evidence="3 4">DSM 106146</strain>
    </source>
</reference>
<dbReference type="InterPro" id="IPR013693">
    <property type="entry name" value="SpoIID/LytB_N"/>
</dbReference>
<keyword evidence="1" id="KW-0472">Membrane</keyword>
<feature type="domain" description="Sporulation stage II protein D amidase enhancer LytB N-terminal" evidence="2">
    <location>
        <begin position="433"/>
        <end position="523"/>
    </location>
</feature>
<dbReference type="RefSeq" id="WP_183774835.1">
    <property type="nucleotide sequence ID" value="NZ_JACHFW010000009.1"/>
</dbReference>
<evidence type="ECO:0000256" key="1">
    <source>
        <dbReference type="SAM" id="Phobius"/>
    </source>
</evidence>
<dbReference type="Pfam" id="PF08486">
    <property type="entry name" value="SpoIID"/>
    <property type="match status" value="1"/>
</dbReference>
<keyword evidence="1" id="KW-1133">Transmembrane helix</keyword>
<accession>A0A7W8HB34</accession>
<comment type="caution">
    <text evidence="3">The sequence shown here is derived from an EMBL/GenBank/DDBJ whole genome shotgun (WGS) entry which is preliminary data.</text>
</comment>
<feature type="transmembrane region" description="Helical" evidence="1">
    <location>
        <begin position="5"/>
        <end position="27"/>
    </location>
</feature>
<keyword evidence="4" id="KW-1185">Reference proteome</keyword>
<dbReference type="Proteomes" id="UP000543642">
    <property type="component" value="Unassembled WGS sequence"/>
</dbReference>
<evidence type="ECO:0000259" key="2">
    <source>
        <dbReference type="Pfam" id="PF08486"/>
    </source>
</evidence>
<gene>
    <name evidence="3" type="ORF">HNP82_002323</name>
</gene>
<evidence type="ECO:0000313" key="4">
    <source>
        <dbReference type="Proteomes" id="UP000543642"/>
    </source>
</evidence>
<dbReference type="GO" id="GO:0030435">
    <property type="term" value="P:sporulation resulting in formation of a cellular spore"/>
    <property type="evidence" value="ECO:0007669"/>
    <property type="project" value="InterPro"/>
</dbReference>
<keyword evidence="1" id="KW-0812">Transmembrane</keyword>
<name>A0A7W8HB34_9FIRM</name>
<dbReference type="NCBIfam" id="TIGR02669">
    <property type="entry name" value="SpoIID_LytB"/>
    <property type="match status" value="1"/>
</dbReference>
<proteinExistence type="predicted"/>
<sequence>MKRQYWLIGILSVLLCVTAWMIVWLYGGHKDETWISRSAAAKMSVLAKDGPDGIATDSLEEGQAWYSPYIERSEECFGLGPESGEMVDLWAMEPLTYGEAKKIAGAFEVQTEFLSFSFDAGETRPIPASQWFELYDLIAARSGHVKKQELLILGTSSNVEGLSSWQCLTQEGLFSFVGLSLDSYMDTCVFAYVCGGEIGGINGVCPKTVQVNNVWITSGDQDQMTVFINGYYRVFELDRILTEPVEKVMADMTFEDRELSKITLKPTVIKGTILSVDDESIDIENYGKVATTEDFIVLNMEQGITCQGRDSLSAGSMYTEFVVEDQKICAALIRASSQEETIRVLLSCDGYTGYIHSGVTLTSSVPFWTVCQGERREYQAGEMLTIDLSALAGQPSMTVFTSATAGTIEILSLNRSQGHPRYRGALEIIADDQGLVLVNELLMEDYLYGVIPSEMPASYEMEALKTQAVCARSFAAASIQNPRFPQWDADVDDSMATQVYNNADEDSRTCQAVDETAGQALVWEGEPVQAYFYSTSSGSSSDPEDVWISGNGVPYIHGRLQILGEEERDLSSEDVFKSFIDDYASKDYFEKDISWFRWETTLSSVNIRESVDKSLLTRIRTVPSQILVMDEGGSFVEKEISTVGDIIDLYVRERSESGVIKSMVIEGTEAVILVQGEYNIRLLLAPLESLVLCHDGTDAGTMTMLPSGYFYIEAQGDQIYTLRGGGYGHGTGMSQNGVLMLANRGLDCYEILHFYFEDVAIENLREP</sequence>
<dbReference type="AlphaFoldDB" id="A0A7W8HB34"/>
<organism evidence="3 4">
    <name type="scientific">Catenibacillus scindens</name>
    <dbReference type="NCBI Taxonomy" id="673271"/>
    <lineage>
        <taxon>Bacteria</taxon>
        <taxon>Bacillati</taxon>
        <taxon>Bacillota</taxon>
        <taxon>Clostridia</taxon>
        <taxon>Lachnospirales</taxon>
        <taxon>Lachnospiraceae</taxon>
        <taxon>Catenibacillus</taxon>
    </lineage>
</organism>